<evidence type="ECO:0000256" key="6">
    <source>
        <dbReference type="ARBA" id="ARBA00023088"/>
    </source>
</evidence>
<dbReference type="Pfam" id="PF10425">
    <property type="entry name" value="SdrG_C_C"/>
    <property type="match status" value="2"/>
</dbReference>
<evidence type="ECO:0000256" key="9">
    <source>
        <dbReference type="SAM" id="SignalP"/>
    </source>
</evidence>
<feature type="chain" id="PRO_5045881324" evidence="9">
    <location>
        <begin position="30"/>
        <end position="3688"/>
    </location>
</feature>
<feature type="domain" description="SDR-like Ig" evidence="12">
    <location>
        <begin position="3177"/>
        <end position="3284"/>
    </location>
</feature>
<dbReference type="SUPFAM" id="SSF49401">
    <property type="entry name" value="Bacterial adhesins"/>
    <property type="match status" value="6"/>
</dbReference>
<comment type="caution">
    <text evidence="13">The sequence shown here is derived from an EMBL/GenBank/DDBJ whole genome shotgun (WGS) entry which is preliminary data.</text>
</comment>
<feature type="domain" description="SpaA-like prealbumin fold" evidence="11">
    <location>
        <begin position="300"/>
        <end position="380"/>
    </location>
</feature>
<accession>A0ABT9YV02</accession>
<dbReference type="Gene3D" id="2.60.40.1290">
    <property type="match status" value="4"/>
</dbReference>
<feature type="domain" description="Fibrinogen-binding" evidence="10">
    <location>
        <begin position="3341"/>
        <end position="3480"/>
    </location>
</feature>
<name>A0ABT9YV02_9STRE</name>
<gene>
    <name evidence="13" type="ORF">J2S23_002008</name>
</gene>
<dbReference type="InterPro" id="IPR011252">
    <property type="entry name" value="Fibrogen-bd_dom1"/>
</dbReference>
<reference evidence="13 14" key="1">
    <citation type="submission" date="2023-07" db="EMBL/GenBank/DDBJ databases">
        <title>Genomic Encyclopedia of Type Strains, Phase IV (KMG-IV): sequencing the most valuable type-strain genomes for metagenomic binning, comparative biology and taxonomic classification.</title>
        <authorList>
            <person name="Goeker M."/>
        </authorList>
    </citation>
    <scope>NUCLEOTIDE SEQUENCE [LARGE SCALE GENOMIC DNA]</scope>
    <source>
        <strain evidence="13 14">DSM 105143</strain>
    </source>
</reference>
<keyword evidence="5 9" id="KW-0732">Signal</keyword>
<dbReference type="InterPro" id="IPR013783">
    <property type="entry name" value="Ig-like_fold"/>
</dbReference>
<evidence type="ECO:0000256" key="4">
    <source>
        <dbReference type="ARBA" id="ARBA00022525"/>
    </source>
</evidence>
<feature type="domain" description="SDR-like Ig" evidence="12">
    <location>
        <begin position="184"/>
        <end position="267"/>
    </location>
</feature>
<feature type="domain" description="SpaA-like prealbumin fold" evidence="11">
    <location>
        <begin position="3044"/>
        <end position="3131"/>
    </location>
</feature>
<feature type="domain" description="Fibrinogen-binding" evidence="10">
    <location>
        <begin position="1437"/>
        <end position="1566"/>
    </location>
</feature>
<feature type="domain" description="SpaA-like prealbumin fold" evidence="11">
    <location>
        <begin position="1864"/>
        <end position="1948"/>
    </location>
</feature>
<evidence type="ECO:0000256" key="3">
    <source>
        <dbReference type="ARBA" id="ARBA00022512"/>
    </source>
</evidence>
<feature type="domain" description="SpaA-like prealbumin fold" evidence="11">
    <location>
        <begin position="1267"/>
        <end position="1344"/>
    </location>
</feature>
<feature type="domain" description="SpaA-like prealbumin fold" evidence="11">
    <location>
        <begin position="1159"/>
        <end position="1243"/>
    </location>
</feature>
<dbReference type="PANTHER" id="PTHR36108:SF13">
    <property type="entry name" value="COLOSSIN-B-RELATED"/>
    <property type="match status" value="1"/>
</dbReference>
<evidence type="ECO:0000313" key="13">
    <source>
        <dbReference type="EMBL" id="MDQ0223432.1"/>
    </source>
</evidence>
<dbReference type="PANTHER" id="PTHR36108">
    <property type="entry name" value="COLOSSIN-B-RELATED"/>
    <property type="match status" value="1"/>
</dbReference>
<keyword evidence="14" id="KW-1185">Reference proteome</keyword>
<comment type="similarity">
    <text evidence="2">Belongs to the serine-aspartate repeat-containing protein (SDr) family.</text>
</comment>
<keyword evidence="4" id="KW-0964">Secreted</keyword>
<keyword evidence="8" id="KW-0472">Membrane</keyword>
<feature type="domain" description="SpaA-like prealbumin fold" evidence="11">
    <location>
        <begin position="2718"/>
        <end position="2808"/>
    </location>
</feature>
<dbReference type="Proteomes" id="UP001223079">
    <property type="component" value="Unassembled WGS sequence"/>
</dbReference>
<evidence type="ECO:0000313" key="14">
    <source>
        <dbReference type="Proteomes" id="UP001223079"/>
    </source>
</evidence>
<evidence type="ECO:0000259" key="10">
    <source>
        <dbReference type="Pfam" id="PF10425"/>
    </source>
</evidence>
<feature type="domain" description="SpaA-like prealbumin fold" evidence="11">
    <location>
        <begin position="2609"/>
        <end position="2692"/>
    </location>
</feature>
<evidence type="ECO:0000256" key="2">
    <source>
        <dbReference type="ARBA" id="ARBA00007257"/>
    </source>
</evidence>
<feature type="transmembrane region" description="Helical" evidence="8">
    <location>
        <begin position="3663"/>
        <end position="3680"/>
    </location>
</feature>
<feature type="region of interest" description="Disordered" evidence="7">
    <location>
        <begin position="688"/>
        <end position="712"/>
    </location>
</feature>
<comment type="subcellular location">
    <subcellularLocation>
        <location evidence="1">Secreted</location>
        <location evidence="1">Cell wall</location>
        <topology evidence="1">Peptidoglycan-anchor</topology>
    </subcellularLocation>
</comment>
<feature type="compositionally biased region" description="Acidic residues" evidence="7">
    <location>
        <begin position="689"/>
        <end position="707"/>
    </location>
</feature>
<keyword evidence="8" id="KW-1133">Transmembrane helix</keyword>
<evidence type="ECO:0000256" key="8">
    <source>
        <dbReference type="SAM" id="Phobius"/>
    </source>
</evidence>
<sequence>MKKTLKKMQMLLLLMILLGNYSPSITILAEELNTPVTETAVSENYANIITAWSVAKRPKDTYQINETLDLSGLYIQLTYQSGETNVIPYEELTSIYGVISNQNQIDLSVEGKKNLILSKEGLADLSIELTVLSKDQLSENSSDSSENYQAKNLNDQIKTIQLSLHTAEKLSDFDNARKKERKLSVELQTKFKLGNAVKKGDFFDIALPLQTGPLENTTPLQVGNQVIAETAYHADTHSIRITFTEVAEELSGDEVIKYRQPLNVNMDTLNQAGIHDFQTSIGDQKVSTFFYINMEEQKSNFTITKMDQTGTPIPNVVFELKDLEENIVSEVTSDTNGQIVFENLDAGTYTMVEKSAPEGFEKATETWTVVVTKDGEVIVTSQSKGKNLKAELSDFQHYFDVSTKKLSFDTTVLIPKDAKAGDVLEIVSDSRLDITKAQIEPLKNESGQLIAYPVTESSKNSIQFVLTELAESDKVESTKLTISNVLLTTAGQLKAGEQELAFSIFGEEIKIPITIPELVNKEILSLGVSESDAQNQTVTLLGLINGKREAVTEERTIILSGKNNSEILNSFNTDVTVYRVALDKLTGKENFEDISEIDESTLKDVTEDVSIIFNQVDHAQLEVSFAEGQLAQQSYIIVVKTKALNADNFYSLKEKESSAQSEVQVNLDESPIRKTSVVDVNKKIVEVVEDKDESEGSDTETSADEASESLPTDTEGDYVVFYAEETLSPFARPSFSASSSDNNGPAFFEEGIFPSVLNAFRAAGVIESNYGVDRVDLYDFHTISRDPDLGRNPNPLLDYTFETIMKLDWRIPKEAKAGDTFTLDIPEEIYLNVSQTDEQKFGTIRIKGLEKDAINIYYNNNQFKFVVTPEGAAAANASDYGLSGVVQIGEEWDRVSDHIKGYDDLTPAPGNVGFYHGIKPSWNEWFNQSGTSNITKTLSYTSRYNGGEAVVLTDSATAYKSNLLTKLTRYIWDVDEYITHENGAYYLNNTTLINLQGGLRQNANGIFEIIYQGDTKNPMTSRNILDYIDIFETESVDGNGGYDEKSLRPITNLGTVTSLGNTYSIVKNSNYKYTLRVRTDDGDVPTIIIKYKLPIVGIPTTDTIYEFTHDIKGSNLEGTDPLTGVVSDLSYGFGLITDYQISPGGGFVTQSSRDFTNLIIVKVTENGERISNNHAQFALYNEKTNTLLGNYENNDDATLLFKNLTPGSYYFIETQAPDGFKIEQDDSGSAKKYRFTVNTDLSITYEGKNLDQNLGYIAVKNPSIASGKLVIKKVDEDNKTKALPGAYFKLVHDKTLKTTILGPTDSEGLIKVDNLEEGTYTLQEYTAPDGYVISDKKQTFYIDRLGRMLKDYDSRNAGILESAVMPRSASDANTILTSASSELPSNAIENNEGADEASEEGLLERAVSALRSALFFSELSPSNYLTDEIQNGSIKLSTQTPLVNQQGRTFSQTVYINPDGEKPNSPITFYFYDNFIRNVSGISNFQTYGVSGAIIDENTDIKVYRVPSSVTLPRNFDISTVTEKEEVTDLRPTIVDGVVQLNLGNRMSDGSKYIAVINGKTDSAMTPIRTSARIMNARLDSAFIVQQSDRSTETTDMYVTKIDQAYLPLSGAHFRVVGDFNNYDQTVETKPMGNISGLPGDNYVATFSGLKQGTYTIQEVRTPEGYQDSGETWRVSVQPDETVNGKLRIRLIDAGPSQLASEAKTHEIVIVNKIEPKSSFSFKLHLVDEQGDPVLNGEFSFISPDGNEVSVEKNYNHFTYELSQEGVYTLKQTATNTGYTMDSSTRQFRLEMDPTTGEFTFMEIGETAASISEKTIVNTAPANKPAEPEIVLPPEWTDNPVNNQTEDDYTFVISNKKETPVGEMTVTKYGRSATEEKLLQGVVFSLTPIVNDSEESSKTVRYTTDANGKITMSNLAPGQYRLKEESAIDGYTPTKETWLVTVSPDGETSYYSETYGSSANALNPATRPLTVVNFKDSDGNLVLTKVDEENGDPLADATFVLKDTSGAVVKTGTSNQEGKIVFKEIPAGAYTLEEQMPPTGYQKTAKKWDVIVEPDGTTIVTESEETRNAATSGGSLLFESRHAFENLTPFVSPYVFDADTFRSNALSDTPLFGEEAVAVSEEELHFSELLQTSGSATGQARLTLPTNRVGQTAGFTATMQAPVINETAGTFSQTITFNTTMTRTISTSSTRYYNFNFSTTNGVVTNVTGLPSIFTNVRQSESGTNSYRITTVPTTRLPATFTITVNGRVNNNATGRLVNTLNTIGYANTSSDHLFFGSNSEATNGNLSVTTWSDIPKSYDPINLTVKNVDEFGTAVTGSTLRLYKANGTQVALTDIDEPGIYTLKQTGLNSRFEIPNPSEWSIEVYNDNGQLKTRLSGTPNADNFTLDSTTNTLTVTNYYKPYTYTIATIALDGVDTSGVNYTITSTTNPSNTHTGTTFNLSEGTYMVTANNVPSGYVANPSSWTLTVNQDNLGTGGETSVAVTMLPPAETVALRLLTKGSEVGDILIPTATYNVSEIGSVQNGDTFSLRQGRYTITQLTTDDSHILPTEPIVVEVTLDEGNTNNPQPLKVTKISGRDDVIVSGENGVYTLQVINNATASLTVTNKVTDLRITKVGAKDTILLDGAEFSLYNEDESKVLATEVSKNGGELHFTKLVPGNYVIKEAQAPTGYELTNHKWKISVDDTGSITAIKVDGLKETIEKIDDALGLKITNEVKKGKVTITKVSNQNERLINAVFGIYEKDGNTPIMKGDSPWLVTSNSEGIAVFEGLEAGSYVIKEVQAPQGYDATDQTWPIVVDENGNVSTTTTTTTVGTYTEIVGAQFNKTSNGVSTLGSRIVDVDTENKTYTQLIYFNRWTDSSSGRISFDYPAYNPRVFIYPYGYDTSYGVPNNKVGGAYSAGTGITSVEVYKTVSNTESAIKTYMPNNFEIDLSSRNYQNITNNVIKGTLSGNGVSLSLGTNLYYGEGAIIKVTGTYSSTGDKPILANVLSAYNNAYVDRRDYYAYTYNEVQPKAGETTTIEQGGDNNLEITAVNTRNDQPLPNEGKLEITKIDEENSSLPNAQFGLYSGLFSDLNGTEPPLYTGYTNSSGYLAFDKLTPGTYTLKEIAAPSGYTLTDTTWTVIVHDTGMTTIKQNPSDPKPDRPPKDVSSLMRISNMKLDINQNRNMAPRVAAKAIYINKAESLQFSFDFAFLRNADVKAGDTFDVVLDEKIYAPNISSIADYSEGDTIDIKLADGTILATATYPADGDDNKIRFTFTKDFEGYDINTVKGSYSIPVGIDRNKITGIPSGSRSYVPNDETTTGPFNFTNKVANVSDTFTGYYVDTRVLNGGQPTQWYGNINGYTATSAITELDKVNKVVEYTFYVNINKASYGSGRAYNVSVTDNGTTGGTLYFRNADVKVYKVASSALLAPSMGIDTTPKTLQNKAVTKDGTGISLSLSSSELSGNSYIVVARVPYTGSNLTIGLKGSFAGQVNMTNWTNTVSSESEADAGINTAKVRIVNKKEDGMDLAIKKLGESNQLITKGDIQFKLAKANPTDADTAAVQSADELLNFNLSSQEADGHLITKLPRYLHGRYVLTEEVAPTGYIRTGNKYLITIDKESRKITLTGITNSNGRTVAKNVVLYSETKSPTDSTQVIGNTIDLEIVNKKPVYPDTGGFGSQNWYYVGISIMLGALVIFIFRRRKAEDY</sequence>
<dbReference type="Gene3D" id="2.60.40.1280">
    <property type="match status" value="3"/>
</dbReference>
<organism evidence="13 14">
    <name type="scientific">Streptococcus moroccensis</name>
    <dbReference type="NCBI Taxonomy" id="1451356"/>
    <lineage>
        <taxon>Bacteria</taxon>
        <taxon>Bacillati</taxon>
        <taxon>Bacillota</taxon>
        <taxon>Bacilli</taxon>
        <taxon>Lactobacillales</taxon>
        <taxon>Streptococcaceae</taxon>
        <taxon>Streptococcus</taxon>
    </lineage>
</organism>
<evidence type="ECO:0000259" key="11">
    <source>
        <dbReference type="Pfam" id="PF17802"/>
    </source>
</evidence>
<dbReference type="EMBL" id="JAUSTM010000028">
    <property type="protein sequence ID" value="MDQ0223432.1"/>
    <property type="molecule type" value="Genomic_DNA"/>
</dbReference>
<dbReference type="Pfam" id="PF17802">
    <property type="entry name" value="SpaA"/>
    <property type="match status" value="9"/>
</dbReference>
<feature type="signal peptide" evidence="9">
    <location>
        <begin position="1"/>
        <end position="29"/>
    </location>
</feature>
<feature type="domain" description="SpaA-like prealbumin fold" evidence="11">
    <location>
        <begin position="1979"/>
        <end position="2061"/>
    </location>
</feature>
<dbReference type="RefSeq" id="WP_307122580.1">
    <property type="nucleotide sequence ID" value="NZ_JAUSTM010000028.1"/>
</dbReference>
<dbReference type="InterPro" id="IPR011266">
    <property type="entry name" value="Adhesin_Fg-bd_dom_2"/>
</dbReference>
<dbReference type="InterPro" id="IPR008966">
    <property type="entry name" value="Adhesion_dom_sf"/>
</dbReference>
<keyword evidence="6" id="KW-0572">Peptidoglycan-anchor</keyword>
<proteinExistence type="inferred from homology"/>
<evidence type="ECO:0000256" key="7">
    <source>
        <dbReference type="SAM" id="MobiDB-lite"/>
    </source>
</evidence>
<feature type="domain" description="SpaA-like prealbumin fold" evidence="11">
    <location>
        <begin position="1598"/>
        <end position="1683"/>
    </location>
</feature>
<protein>
    <submittedName>
        <fullName evidence="13">LPXTG-motif cell wall-anchored protein</fullName>
    </submittedName>
</protein>
<dbReference type="InterPro" id="IPR041033">
    <property type="entry name" value="SpaA_PFL_dom_1"/>
</dbReference>
<dbReference type="InterPro" id="IPR041171">
    <property type="entry name" value="SDR_Ig"/>
</dbReference>
<dbReference type="NCBIfam" id="TIGR01167">
    <property type="entry name" value="LPXTG_anchor"/>
    <property type="match status" value="1"/>
</dbReference>
<dbReference type="SUPFAM" id="SSF49478">
    <property type="entry name" value="Cna protein B-type domain"/>
    <property type="match status" value="6"/>
</dbReference>
<evidence type="ECO:0000256" key="5">
    <source>
        <dbReference type="ARBA" id="ARBA00022729"/>
    </source>
</evidence>
<evidence type="ECO:0000256" key="1">
    <source>
        <dbReference type="ARBA" id="ARBA00004168"/>
    </source>
</evidence>
<dbReference type="Gene3D" id="2.60.40.10">
    <property type="entry name" value="Immunoglobulins"/>
    <property type="match status" value="9"/>
</dbReference>
<keyword evidence="8" id="KW-0812">Transmembrane</keyword>
<dbReference type="Pfam" id="PF17961">
    <property type="entry name" value="Big_8"/>
    <property type="match status" value="2"/>
</dbReference>
<evidence type="ECO:0000259" key="12">
    <source>
        <dbReference type="Pfam" id="PF17961"/>
    </source>
</evidence>
<keyword evidence="3" id="KW-0134">Cell wall</keyword>
<feature type="region of interest" description="Disordered" evidence="7">
    <location>
        <begin position="1821"/>
        <end position="1844"/>
    </location>
</feature>